<evidence type="ECO:0000256" key="1">
    <source>
        <dbReference type="SAM" id="MobiDB-lite"/>
    </source>
</evidence>
<dbReference type="EMBL" id="CAJNIZ010022909">
    <property type="protein sequence ID" value="CAE7465036.1"/>
    <property type="molecule type" value="Genomic_DNA"/>
</dbReference>
<dbReference type="Proteomes" id="UP000649617">
    <property type="component" value="Unassembled WGS sequence"/>
</dbReference>
<name>A0A812S979_SYMPI</name>
<evidence type="ECO:0000313" key="3">
    <source>
        <dbReference type="Proteomes" id="UP000649617"/>
    </source>
</evidence>
<protein>
    <submittedName>
        <fullName evidence="2">Uncharacterized protein</fullName>
    </submittedName>
</protein>
<reference evidence="2" key="1">
    <citation type="submission" date="2021-02" db="EMBL/GenBank/DDBJ databases">
        <authorList>
            <person name="Dougan E. K."/>
            <person name="Rhodes N."/>
            <person name="Thang M."/>
            <person name="Chan C."/>
        </authorList>
    </citation>
    <scope>NUCLEOTIDE SEQUENCE</scope>
</reference>
<sequence>SWRSQSPRCRGRAAAPGWTGARPCPTRCNRGRPACHGAVGRCSWGIRPRVPGCDAGGVACATNATASPPVCPASRPVGACTRPPQPLQNQ</sequence>
<feature type="non-terminal residue" evidence="2">
    <location>
        <position position="90"/>
    </location>
</feature>
<organism evidence="2 3">
    <name type="scientific">Symbiodinium pilosum</name>
    <name type="common">Dinoflagellate</name>
    <dbReference type="NCBI Taxonomy" id="2952"/>
    <lineage>
        <taxon>Eukaryota</taxon>
        <taxon>Sar</taxon>
        <taxon>Alveolata</taxon>
        <taxon>Dinophyceae</taxon>
        <taxon>Suessiales</taxon>
        <taxon>Symbiodiniaceae</taxon>
        <taxon>Symbiodinium</taxon>
    </lineage>
</organism>
<accession>A0A812S979</accession>
<feature type="region of interest" description="Disordered" evidence="1">
    <location>
        <begin position="1"/>
        <end position="21"/>
    </location>
</feature>
<evidence type="ECO:0000313" key="2">
    <source>
        <dbReference type="EMBL" id="CAE7465036.1"/>
    </source>
</evidence>
<keyword evidence="3" id="KW-1185">Reference proteome</keyword>
<feature type="non-terminal residue" evidence="2">
    <location>
        <position position="1"/>
    </location>
</feature>
<dbReference type="AlphaFoldDB" id="A0A812S979"/>
<comment type="caution">
    <text evidence="2">The sequence shown here is derived from an EMBL/GenBank/DDBJ whole genome shotgun (WGS) entry which is preliminary data.</text>
</comment>
<proteinExistence type="predicted"/>
<gene>
    <name evidence="2" type="ORF">SPIL2461_LOCUS11664</name>
</gene>